<protein>
    <submittedName>
        <fullName evidence="4">GNAT family N-acetyltransferase</fullName>
        <ecNumber evidence="4">2.3.1.-</ecNumber>
    </submittedName>
</protein>
<sequence>MVTIKRLSECSLQEAVLAWNRGFTYYFADVQMTIDHFLKRLVQEELSPDLSIIAFDGEEPIGIILSGIREINGRKMAWNGGTGVAPTYRGKGIGKELLKEVLAIYREEGVDISTLEAIDENEHAIHLYEKFGYVVEDRLLLLVQEGSMDATRFGNHQSGYTYTKILPQELPNLSIYKNMKGWQTQFNSVKEGEVLIAADQNTEVGYALYKRHFNTEGKHVSTTLYQCEVGENRHDHDDITASLLTQIYAPLEQNIKRNTMNLSATNQSAVSLLYKAGFKKHIEQVWMKKIMASE</sequence>
<evidence type="ECO:0000256" key="1">
    <source>
        <dbReference type="ARBA" id="ARBA00022679"/>
    </source>
</evidence>
<accession>A0ABU8HC49</accession>
<dbReference type="PANTHER" id="PTHR43420">
    <property type="entry name" value="ACETYLTRANSFERASE"/>
    <property type="match status" value="1"/>
</dbReference>
<dbReference type="Proteomes" id="UP001312865">
    <property type="component" value="Unassembled WGS sequence"/>
</dbReference>
<gene>
    <name evidence="4" type="ORF">WAK64_06955</name>
</gene>
<dbReference type="Pfam" id="PF00583">
    <property type="entry name" value="Acetyltransf_1"/>
    <property type="match status" value="1"/>
</dbReference>
<dbReference type="CDD" id="cd04301">
    <property type="entry name" value="NAT_SF"/>
    <property type="match status" value="1"/>
</dbReference>
<dbReference type="RefSeq" id="WP_336586223.1">
    <property type="nucleotide sequence ID" value="NZ_JBBAXC010000004.1"/>
</dbReference>
<dbReference type="Gene3D" id="3.40.630.30">
    <property type="match status" value="1"/>
</dbReference>
<feature type="domain" description="N-acetyltransferase" evidence="3">
    <location>
        <begin position="2"/>
        <end position="167"/>
    </location>
</feature>
<keyword evidence="5" id="KW-1185">Reference proteome</keyword>
<evidence type="ECO:0000313" key="4">
    <source>
        <dbReference type="EMBL" id="MEI5906796.1"/>
    </source>
</evidence>
<evidence type="ECO:0000259" key="3">
    <source>
        <dbReference type="PROSITE" id="PS51186"/>
    </source>
</evidence>
<organism evidence="4 5">
    <name type="scientific">Bacillus spongiae</name>
    <dbReference type="NCBI Taxonomy" id="2683610"/>
    <lineage>
        <taxon>Bacteria</taxon>
        <taxon>Bacillati</taxon>
        <taxon>Bacillota</taxon>
        <taxon>Bacilli</taxon>
        <taxon>Bacillales</taxon>
        <taxon>Bacillaceae</taxon>
        <taxon>Bacillus</taxon>
    </lineage>
</organism>
<comment type="caution">
    <text evidence="4">The sequence shown here is derived from an EMBL/GenBank/DDBJ whole genome shotgun (WGS) entry which is preliminary data.</text>
</comment>
<dbReference type="InterPro" id="IPR016181">
    <property type="entry name" value="Acyl_CoA_acyltransferase"/>
</dbReference>
<dbReference type="InterPro" id="IPR000182">
    <property type="entry name" value="GNAT_dom"/>
</dbReference>
<evidence type="ECO:0000313" key="5">
    <source>
        <dbReference type="Proteomes" id="UP001312865"/>
    </source>
</evidence>
<dbReference type="SUPFAM" id="SSF55729">
    <property type="entry name" value="Acyl-CoA N-acyltransferases (Nat)"/>
    <property type="match status" value="1"/>
</dbReference>
<evidence type="ECO:0000256" key="2">
    <source>
        <dbReference type="ARBA" id="ARBA00023315"/>
    </source>
</evidence>
<dbReference type="EC" id="2.3.1.-" evidence="4"/>
<name>A0ABU8HC49_9BACI</name>
<dbReference type="EMBL" id="JBBAXC010000004">
    <property type="protein sequence ID" value="MEI5906796.1"/>
    <property type="molecule type" value="Genomic_DNA"/>
</dbReference>
<dbReference type="InterPro" id="IPR050680">
    <property type="entry name" value="YpeA/RimI_acetyltransf"/>
</dbReference>
<proteinExistence type="predicted"/>
<reference evidence="4 5" key="1">
    <citation type="journal article" date="2018" name="J. Microbiol.">
        <title>Bacillus spongiae sp. nov., isolated from sponge of Jeju Island.</title>
        <authorList>
            <person name="Lee G.E."/>
            <person name="Im W.T."/>
            <person name="Park J.S."/>
        </authorList>
    </citation>
    <scope>NUCLEOTIDE SEQUENCE [LARGE SCALE GENOMIC DNA]</scope>
    <source>
        <strain evidence="4 5">135PIL107-10</strain>
    </source>
</reference>
<dbReference type="PROSITE" id="PS51186">
    <property type="entry name" value="GNAT"/>
    <property type="match status" value="1"/>
</dbReference>
<dbReference type="GO" id="GO:0016746">
    <property type="term" value="F:acyltransferase activity"/>
    <property type="evidence" value="ECO:0007669"/>
    <property type="project" value="UniProtKB-KW"/>
</dbReference>
<keyword evidence="2 4" id="KW-0012">Acyltransferase</keyword>
<keyword evidence="1 4" id="KW-0808">Transferase</keyword>